<evidence type="ECO:0000256" key="3">
    <source>
        <dbReference type="SAM" id="SignalP"/>
    </source>
</evidence>
<gene>
    <name evidence="4" type="ORF">PECAL_1P32940</name>
</gene>
<comment type="caution">
    <text evidence="4">The sequence shown here is derived from an EMBL/GenBank/DDBJ whole genome shotgun (WGS) entry which is preliminary data.</text>
</comment>
<dbReference type="AlphaFoldDB" id="A0A8J2S996"/>
<feature type="transmembrane region" description="Helical" evidence="2">
    <location>
        <begin position="736"/>
        <end position="757"/>
    </location>
</feature>
<keyword evidence="5" id="KW-1185">Reference proteome</keyword>
<feature type="chain" id="PRO_5035275265" evidence="3">
    <location>
        <begin position="23"/>
        <end position="1084"/>
    </location>
</feature>
<sequence length="1084" mass="118682">MAQRRLDAIAAAPRARACLVLACCLIRCCPMGSRWSSSGRAARWGHDRQRSHRARWATTSRAFAGRRRWTRLVDAHIDSTPPRLDSDNQAAVDVFYCDVVSVNAVLAEFRSSCSKTRKTRHKRPEPFPVNKNTARKPHGPQLRLLRQRYICSDTWRNRERVLRAEGACSCSLQHICPWCPSALARAHAAHARRAPAERSAPTPRCCAGAAASIRVTPVETPPLDRRCAAAAHEASRRVAAMPPKKKQKTLTKKEIRIRDNRWKAYGDAIKDAQGGVASPMPTDPKDLTLWDWSNAPELFDGTQLSLEELGTQVVFLEAGGKGGDSARRQLHGYMREKIVAAEAAPAEAAREAERTAEIATLKEEGLWLGDSDFEAQIAARYDPATNTYLMSCEEFYRRGGDKAAYNEAKRRKDERTVKKAEDDGKRRVSERKVTTPDWLRPGEKDNEGKAPWGHRECNHYWRDKDADSATAIACVEEAMGKRKLEDLGVAVADEMLKTEASNETWQRGEQDSVSRCLTNAARTFQLRTWLAKLASERHWRRLAARRLASRRCVLVLGDVTNDDSLPERALLCDAALGDDVSLLHASVVAGGDDTRMEDVSPPRSLLAASLVAAGSDVDSSGGADRDDISGTARGLRTLDGASSIAADVAEPSLDPREPGFISQVVRDAEATPRMPDAAAALDALSRSHTPTGRLGEILEKFELMRYDPTSDECVGGPAYERMRAADARKRKKTRTGGGVCEFYIFKVLLLALARAFVAGRLKFDKMALTLYYCVFGRYFWAELFWTAGFTMLDALRLGLPLDWIPMEVRVADLPLLPRWVELNFPNGITIASSAVLLELCQATNQAFFDKGKSALYVAAHAAFFGGSHQLTLAALADVGAGSAELAAPRVAACELEVVAYGGAASSVVSGGVSLALGGSDVLAAPTLATATPVFASRADALAAAAKPFEFEISFAKPAAPEGAPRWTEFHKIGDLIPALAALSRHNSSWDQLASSEESWVRQSDTVRVMETAAQLVFAGLDIEDIAEPISIVNVFNPHYQCQRNTTYTIWAGVDFEVKMPDGRILSKREFLKEVMKKHAAAAAA</sequence>
<feature type="signal peptide" evidence="3">
    <location>
        <begin position="1"/>
        <end position="22"/>
    </location>
</feature>
<keyword evidence="3" id="KW-0732">Signal</keyword>
<dbReference type="Proteomes" id="UP000789595">
    <property type="component" value="Unassembled WGS sequence"/>
</dbReference>
<dbReference type="EMBL" id="CAKKNE010000001">
    <property type="protein sequence ID" value="CAH0366785.1"/>
    <property type="molecule type" value="Genomic_DNA"/>
</dbReference>
<organism evidence="4 5">
    <name type="scientific">Pelagomonas calceolata</name>
    <dbReference type="NCBI Taxonomy" id="35677"/>
    <lineage>
        <taxon>Eukaryota</taxon>
        <taxon>Sar</taxon>
        <taxon>Stramenopiles</taxon>
        <taxon>Ochrophyta</taxon>
        <taxon>Pelagophyceae</taxon>
        <taxon>Pelagomonadales</taxon>
        <taxon>Pelagomonadaceae</taxon>
        <taxon>Pelagomonas</taxon>
    </lineage>
</organism>
<evidence type="ECO:0000256" key="1">
    <source>
        <dbReference type="SAM" id="MobiDB-lite"/>
    </source>
</evidence>
<proteinExistence type="predicted"/>
<accession>A0A8J2S996</accession>
<evidence type="ECO:0000256" key="2">
    <source>
        <dbReference type="SAM" id="Phobius"/>
    </source>
</evidence>
<reference evidence="4" key="1">
    <citation type="submission" date="2021-11" db="EMBL/GenBank/DDBJ databases">
        <authorList>
            <consortium name="Genoscope - CEA"/>
            <person name="William W."/>
        </authorList>
    </citation>
    <scope>NUCLEOTIDE SEQUENCE</scope>
</reference>
<feature type="transmembrane region" description="Helical" evidence="2">
    <location>
        <begin position="769"/>
        <end position="792"/>
    </location>
</feature>
<feature type="region of interest" description="Disordered" evidence="1">
    <location>
        <begin position="407"/>
        <end position="450"/>
    </location>
</feature>
<keyword evidence="2" id="KW-0472">Membrane</keyword>
<name>A0A8J2S996_9STRA</name>
<evidence type="ECO:0000313" key="5">
    <source>
        <dbReference type="Proteomes" id="UP000789595"/>
    </source>
</evidence>
<protein>
    <submittedName>
        <fullName evidence="4">Uncharacterized protein</fullName>
    </submittedName>
</protein>
<keyword evidence="2" id="KW-0812">Transmembrane</keyword>
<feature type="region of interest" description="Disordered" evidence="1">
    <location>
        <begin position="117"/>
        <end position="137"/>
    </location>
</feature>
<keyword evidence="2" id="KW-1133">Transmembrane helix</keyword>
<evidence type="ECO:0000313" key="4">
    <source>
        <dbReference type="EMBL" id="CAH0366785.1"/>
    </source>
</evidence>